<proteinExistence type="predicted"/>
<dbReference type="EMBL" id="JBFOLK010000013">
    <property type="protein sequence ID" value="KAL2466927.1"/>
    <property type="molecule type" value="Genomic_DNA"/>
</dbReference>
<accession>A0ABD1PTL0</accession>
<evidence type="ECO:0000313" key="2">
    <source>
        <dbReference type="EMBL" id="KAL2466927.1"/>
    </source>
</evidence>
<evidence type="ECO:0000313" key="3">
    <source>
        <dbReference type="Proteomes" id="UP001604336"/>
    </source>
</evidence>
<dbReference type="AlphaFoldDB" id="A0ABD1PTL0"/>
<gene>
    <name evidence="2" type="ORF">Adt_42778</name>
</gene>
<reference evidence="3" key="1">
    <citation type="submission" date="2024-07" db="EMBL/GenBank/DDBJ databases">
        <title>Two chromosome-level genome assemblies of Korean endemic species Abeliophyllum distichum and Forsythia ovata (Oleaceae).</title>
        <authorList>
            <person name="Jang H."/>
        </authorList>
    </citation>
    <scope>NUCLEOTIDE SEQUENCE [LARGE SCALE GENOMIC DNA]</scope>
</reference>
<feature type="compositionally biased region" description="Polar residues" evidence="1">
    <location>
        <begin position="9"/>
        <end position="18"/>
    </location>
</feature>
<evidence type="ECO:0000256" key="1">
    <source>
        <dbReference type="SAM" id="MobiDB-lite"/>
    </source>
</evidence>
<sequence length="106" mass="11913">MPYMRGRTLKTQSWSSKARPSVAEPSRLRLTAQQGHHLLTCHNDYDMRGGHSPLPIFLPYSSEWIKTCVPLHITALVQCHQSKGGWQKIGSLGSLQCPTMGRELLD</sequence>
<comment type="caution">
    <text evidence="2">The sequence shown here is derived from an EMBL/GenBank/DDBJ whole genome shotgun (WGS) entry which is preliminary data.</text>
</comment>
<feature type="region of interest" description="Disordered" evidence="1">
    <location>
        <begin position="1"/>
        <end position="25"/>
    </location>
</feature>
<organism evidence="2 3">
    <name type="scientific">Abeliophyllum distichum</name>
    <dbReference type="NCBI Taxonomy" id="126358"/>
    <lineage>
        <taxon>Eukaryota</taxon>
        <taxon>Viridiplantae</taxon>
        <taxon>Streptophyta</taxon>
        <taxon>Embryophyta</taxon>
        <taxon>Tracheophyta</taxon>
        <taxon>Spermatophyta</taxon>
        <taxon>Magnoliopsida</taxon>
        <taxon>eudicotyledons</taxon>
        <taxon>Gunneridae</taxon>
        <taxon>Pentapetalae</taxon>
        <taxon>asterids</taxon>
        <taxon>lamiids</taxon>
        <taxon>Lamiales</taxon>
        <taxon>Oleaceae</taxon>
        <taxon>Forsythieae</taxon>
        <taxon>Abeliophyllum</taxon>
    </lineage>
</organism>
<keyword evidence="3" id="KW-1185">Reference proteome</keyword>
<dbReference type="Proteomes" id="UP001604336">
    <property type="component" value="Unassembled WGS sequence"/>
</dbReference>
<name>A0ABD1PTL0_9LAMI</name>
<protein>
    <submittedName>
        <fullName evidence="2">Uncharacterized protein</fullName>
    </submittedName>
</protein>